<feature type="chain" id="PRO_5038559007" evidence="1">
    <location>
        <begin position="23"/>
        <end position="39"/>
    </location>
</feature>
<accession>A0A6N3C8Q8</accession>
<organism evidence="2">
    <name type="scientific">Finegoldia magna</name>
    <name type="common">Peptostreptococcus magnus</name>
    <dbReference type="NCBI Taxonomy" id="1260"/>
    <lineage>
        <taxon>Bacteria</taxon>
        <taxon>Bacillati</taxon>
        <taxon>Bacillota</taxon>
        <taxon>Tissierellia</taxon>
        <taxon>Tissierellales</taxon>
        <taxon>Peptoniphilaceae</taxon>
        <taxon>Finegoldia</taxon>
    </lineage>
</organism>
<evidence type="ECO:0000313" key="2">
    <source>
        <dbReference type="EMBL" id="VYU12425.1"/>
    </source>
</evidence>
<dbReference type="EMBL" id="CACRTP010000018">
    <property type="protein sequence ID" value="VYU12425.1"/>
    <property type="molecule type" value="Genomic_DNA"/>
</dbReference>
<feature type="signal peptide" evidence="1">
    <location>
        <begin position="1"/>
        <end position="22"/>
    </location>
</feature>
<keyword evidence="1" id="KW-0732">Signal</keyword>
<dbReference type="PROSITE" id="PS51257">
    <property type="entry name" value="PROKAR_LIPOPROTEIN"/>
    <property type="match status" value="1"/>
</dbReference>
<evidence type="ECO:0000256" key="1">
    <source>
        <dbReference type="SAM" id="SignalP"/>
    </source>
</evidence>
<reference evidence="2" key="1">
    <citation type="submission" date="2019-11" db="EMBL/GenBank/DDBJ databases">
        <authorList>
            <person name="Feng L."/>
        </authorList>
    </citation>
    <scope>NUCLEOTIDE SEQUENCE</scope>
    <source>
        <strain evidence="2">FmagnaLFYP121</strain>
    </source>
</reference>
<name>A0A6N3C8Q8_FINMA</name>
<gene>
    <name evidence="2" type="ORF">FMLFYP121_01384</name>
</gene>
<sequence length="39" mass="4367">MKKPYKLLVLMMVMAIGFTGCANNSNKTNSNEKTLENEC</sequence>
<dbReference type="AlphaFoldDB" id="A0A6N3C8Q8"/>
<protein>
    <submittedName>
        <fullName evidence="2">Uncharacterized protein</fullName>
    </submittedName>
</protein>
<proteinExistence type="predicted"/>